<feature type="domain" description="CBS" evidence="3">
    <location>
        <begin position="79"/>
        <end position="135"/>
    </location>
</feature>
<dbReference type="InterPro" id="IPR044725">
    <property type="entry name" value="CBSX3_CBS_dom"/>
</dbReference>
<dbReference type="eggNOG" id="COG2905">
    <property type="taxonomic scope" value="Bacteria"/>
</dbReference>
<comment type="caution">
    <text evidence="4">The sequence shown here is derived from an EMBL/GenBank/DDBJ whole genome shotgun (WGS) entry which is preliminary data.</text>
</comment>
<evidence type="ECO:0000313" key="5">
    <source>
        <dbReference type="Proteomes" id="UP000005824"/>
    </source>
</evidence>
<dbReference type="SMART" id="SM00116">
    <property type="entry name" value="CBS"/>
    <property type="match status" value="2"/>
</dbReference>
<dbReference type="RefSeq" id="WP_006981103.1">
    <property type="nucleotide sequence ID" value="NZ_ABVL01000011.1"/>
</dbReference>
<dbReference type="CDD" id="cd04623">
    <property type="entry name" value="CBS_pair_bac_euk"/>
    <property type="match status" value="1"/>
</dbReference>
<accession>B4D4E0</accession>
<sequence>MEIVGTVTSLLSDKSPNIWSIKPDATVYEAIELMAEKNIGALPVVDRGRLLGILTERDYARKVILEGKSSKDTSVSAIMSRSPITVTPADTVGECMRIMTDKRVRHLPVMEGGDFVGILSIGDVVRWMISAQTATIDQLTRYIYGE</sequence>
<dbReference type="PROSITE" id="PS51371">
    <property type="entry name" value="CBS"/>
    <property type="match status" value="2"/>
</dbReference>
<name>B4D4E0_9BACT</name>
<evidence type="ECO:0000256" key="1">
    <source>
        <dbReference type="ARBA" id="ARBA00023122"/>
    </source>
</evidence>
<evidence type="ECO:0000256" key="2">
    <source>
        <dbReference type="PROSITE-ProRule" id="PRU00703"/>
    </source>
</evidence>
<evidence type="ECO:0000259" key="3">
    <source>
        <dbReference type="PROSITE" id="PS51371"/>
    </source>
</evidence>
<protein>
    <submittedName>
        <fullName evidence="4">Putative signal-transduction protein with CBS domains</fullName>
    </submittedName>
</protein>
<dbReference type="Pfam" id="PF00571">
    <property type="entry name" value="CBS"/>
    <property type="match status" value="2"/>
</dbReference>
<proteinExistence type="predicted"/>
<dbReference type="InterPro" id="IPR000644">
    <property type="entry name" value="CBS_dom"/>
</dbReference>
<dbReference type="SUPFAM" id="SSF54631">
    <property type="entry name" value="CBS-domain pair"/>
    <property type="match status" value="1"/>
</dbReference>
<dbReference type="InterPro" id="IPR046342">
    <property type="entry name" value="CBS_dom_sf"/>
</dbReference>
<reference evidence="4 5" key="1">
    <citation type="journal article" date="2011" name="J. Bacteriol.">
        <title>Genome sequence of Chthoniobacter flavus Ellin428, an aerobic heterotrophic soil bacterium.</title>
        <authorList>
            <person name="Kant R."/>
            <person name="van Passel M.W."/>
            <person name="Palva A."/>
            <person name="Lucas S."/>
            <person name="Lapidus A."/>
            <person name="Glavina Del Rio T."/>
            <person name="Dalin E."/>
            <person name="Tice H."/>
            <person name="Bruce D."/>
            <person name="Goodwin L."/>
            <person name="Pitluck S."/>
            <person name="Larimer F.W."/>
            <person name="Land M.L."/>
            <person name="Hauser L."/>
            <person name="Sangwan P."/>
            <person name="de Vos W.M."/>
            <person name="Janssen P.H."/>
            <person name="Smidt H."/>
        </authorList>
    </citation>
    <scope>NUCLEOTIDE SEQUENCE [LARGE SCALE GENOMIC DNA]</scope>
    <source>
        <strain evidence="4 5">Ellin428</strain>
    </source>
</reference>
<keyword evidence="5" id="KW-1185">Reference proteome</keyword>
<dbReference type="Proteomes" id="UP000005824">
    <property type="component" value="Unassembled WGS sequence"/>
</dbReference>
<dbReference type="PANTHER" id="PTHR43080:SF2">
    <property type="entry name" value="CBS DOMAIN-CONTAINING PROTEIN"/>
    <property type="match status" value="1"/>
</dbReference>
<organism evidence="4 5">
    <name type="scientific">Chthoniobacter flavus Ellin428</name>
    <dbReference type="NCBI Taxonomy" id="497964"/>
    <lineage>
        <taxon>Bacteria</taxon>
        <taxon>Pseudomonadati</taxon>
        <taxon>Verrucomicrobiota</taxon>
        <taxon>Spartobacteria</taxon>
        <taxon>Chthoniobacterales</taxon>
        <taxon>Chthoniobacteraceae</taxon>
        <taxon>Chthoniobacter</taxon>
    </lineage>
</organism>
<evidence type="ECO:0000313" key="4">
    <source>
        <dbReference type="EMBL" id="EDY18741.1"/>
    </source>
</evidence>
<gene>
    <name evidence="4" type="ORF">CfE428DRAFT_3778</name>
</gene>
<feature type="domain" description="CBS" evidence="3">
    <location>
        <begin position="14"/>
        <end position="70"/>
    </location>
</feature>
<keyword evidence="1 2" id="KW-0129">CBS domain</keyword>
<dbReference type="STRING" id="497964.CfE428DRAFT_3778"/>
<dbReference type="EMBL" id="ABVL01000011">
    <property type="protein sequence ID" value="EDY18741.1"/>
    <property type="molecule type" value="Genomic_DNA"/>
</dbReference>
<dbReference type="AlphaFoldDB" id="B4D4E0"/>
<dbReference type="InParanoid" id="B4D4E0"/>
<dbReference type="InterPro" id="IPR051257">
    <property type="entry name" value="Diverse_CBS-Domain"/>
</dbReference>
<dbReference type="Gene3D" id="3.10.580.10">
    <property type="entry name" value="CBS-domain"/>
    <property type="match status" value="1"/>
</dbReference>
<dbReference type="PANTHER" id="PTHR43080">
    <property type="entry name" value="CBS DOMAIN-CONTAINING PROTEIN CBSX3, MITOCHONDRIAL"/>
    <property type="match status" value="1"/>
</dbReference>